<proteinExistence type="predicted"/>
<dbReference type="AlphaFoldDB" id="A0ABD0TWL0"/>
<evidence type="ECO:0000313" key="2">
    <source>
        <dbReference type="Proteomes" id="UP001552299"/>
    </source>
</evidence>
<dbReference type="Proteomes" id="UP001552299">
    <property type="component" value="Unassembled WGS sequence"/>
</dbReference>
<keyword evidence="2" id="KW-1185">Reference proteome</keyword>
<reference evidence="1 2" key="1">
    <citation type="journal article" date="2024" name="Plant Biotechnol. J.">
        <title>Dendrobium thyrsiflorum genome and its molecular insights into genes involved in important horticultural traits.</title>
        <authorList>
            <person name="Chen B."/>
            <person name="Wang J.Y."/>
            <person name="Zheng P.J."/>
            <person name="Li K.L."/>
            <person name="Liang Y.M."/>
            <person name="Chen X.F."/>
            <person name="Zhang C."/>
            <person name="Zhao X."/>
            <person name="He X."/>
            <person name="Zhang G.Q."/>
            <person name="Liu Z.J."/>
            <person name="Xu Q."/>
        </authorList>
    </citation>
    <scope>NUCLEOTIDE SEQUENCE [LARGE SCALE GENOMIC DNA]</scope>
    <source>
        <strain evidence="1">GZMU011</strain>
    </source>
</reference>
<name>A0ABD0TWL0_DENTH</name>
<comment type="caution">
    <text evidence="1">The sequence shown here is derived from an EMBL/GenBank/DDBJ whole genome shotgun (WGS) entry which is preliminary data.</text>
</comment>
<gene>
    <name evidence="1" type="ORF">M5K25_026114</name>
</gene>
<sequence length="213" mass="23700">MYMVAPEVEDNSGRVRRKAICKRGKRVEEEVGSLLWLRRGTEERVEADLRPPAHSCGDTELIDNSLSDLCRPPTTVLLISFADYSPFDLCRQTMLKDPVLAPALAIYPIRSLCSSTWHRSLSFCGCGRADSFSGAENGSTVFPASINDEEKSSLGSNGFEFVGIRPDGELDLILGGFVQPHHWYRAVPSHGTEQGIMWHIFIELQTAFSIHTE</sequence>
<evidence type="ECO:0000313" key="1">
    <source>
        <dbReference type="EMBL" id="KAL0904042.1"/>
    </source>
</evidence>
<dbReference type="EMBL" id="JANQDX010000019">
    <property type="protein sequence ID" value="KAL0904042.1"/>
    <property type="molecule type" value="Genomic_DNA"/>
</dbReference>
<organism evidence="1 2">
    <name type="scientific">Dendrobium thyrsiflorum</name>
    <name type="common">Pinecone-like raceme dendrobium</name>
    <name type="synonym">Orchid</name>
    <dbReference type="NCBI Taxonomy" id="117978"/>
    <lineage>
        <taxon>Eukaryota</taxon>
        <taxon>Viridiplantae</taxon>
        <taxon>Streptophyta</taxon>
        <taxon>Embryophyta</taxon>
        <taxon>Tracheophyta</taxon>
        <taxon>Spermatophyta</taxon>
        <taxon>Magnoliopsida</taxon>
        <taxon>Liliopsida</taxon>
        <taxon>Asparagales</taxon>
        <taxon>Orchidaceae</taxon>
        <taxon>Epidendroideae</taxon>
        <taxon>Malaxideae</taxon>
        <taxon>Dendrobiinae</taxon>
        <taxon>Dendrobium</taxon>
    </lineage>
</organism>
<accession>A0ABD0TWL0</accession>
<protein>
    <submittedName>
        <fullName evidence="1">Uncharacterized protein</fullName>
    </submittedName>
</protein>